<dbReference type="Proteomes" id="UP000694856">
    <property type="component" value="Chromosome 9"/>
</dbReference>
<feature type="compositionally biased region" description="Low complexity" evidence="1">
    <location>
        <begin position="73"/>
        <end position="86"/>
    </location>
</feature>
<evidence type="ECO:0000313" key="3">
    <source>
        <dbReference type="RefSeq" id="XP_032344023.1"/>
    </source>
</evidence>
<organism evidence="2 3">
    <name type="scientific">Camelus ferus</name>
    <name type="common">Wild bactrian camel</name>
    <name type="synonym">Camelus bactrianus ferus</name>
    <dbReference type="NCBI Taxonomy" id="419612"/>
    <lineage>
        <taxon>Eukaryota</taxon>
        <taxon>Metazoa</taxon>
        <taxon>Chordata</taxon>
        <taxon>Craniata</taxon>
        <taxon>Vertebrata</taxon>
        <taxon>Euteleostomi</taxon>
        <taxon>Mammalia</taxon>
        <taxon>Eutheria</taxon>
        <taxon>Laurasiatheria</taxon>
        <taxon>Artiodactyla</taxon>
        <taxon>Tylopoda</taxon>
        <taxon>Camelidae</taxon>
        <taxon>Camelus</taxon>
    </lineage>
</organism>
<dbReference type="RefSeq" id="XP_032344023.1">
    <property type="nucleotide sequence ID" value="XM_032488132.1"/>
</dbReference>
<dbReference type="AlphaFoldDB" id="A0A8B8TQ98"/>
<gene>
    <name evidence="3" type="primary">HCST</name>
</gene>
<accession>A0A8B8TQ98</accession>
<evidence type="ECO:0000256" key="1">
    <source>
        <dbReference type="SAM" id="MobiDB-lite"/>
    </source>
</evidence>
<proteinExistence type="predicted"/>
<sequence>MLIFPVAQARSLVILECCLSYILISTPSASFVGSNSKTLPESPQCPHPGLSVTSHLNYQNSLPGSLTLPPVCPQRQSQGSTSSSPPTHAHRKQVALSPARVTSAIAASLFPHCSSGPLWKQSPLPDPFQPPAYHGPFSGCRSDDPRFLFRMWAPLPATPGGARGRRCCCVTADRGGGVSVCPPTRQAHPRWQNLHQHAWQGLSPGTL</sequence>
<reference evidence="3" key="1">
    <citation type="submission" date="2025-08" db="UniProtKB">
        <authorList>
            <consortium name="RefSeq"/>
        </authorList>
    </citation>
    <scope>IDENTIFICATION</scope>
    <source>
        <tissue evidence="3">Ear skin</tissue>
    </source>
</reference>
<evidence type="ECO:0000313" key="2">
    <source>
        <dbReference type="Proteomes" id="UP000694856"/>
    </source>
</evidence>
<feature type="region of interest" description="Disordered" evidence="1">
    <location>
        <begin position="69"/>
        <end position="95"/>
    </location>
</feature>
<keyword evidence="2" id="KW-1185">Reference proteome</keyword>
<dbReference type="GeneID" id="102509011"/>
<name>A0A8B8TQ98_CAMFR</name>
<dbReference type="CTD" id="10870"/>
<protein>
    <submittedName>
        <fullName evidence="3">Hematopoietic cell signal transducer isoform X1</fullName>
    </submittedName>
</protein>